<organism evidence="1 2">
    <name type="scientific">Flavobacterium jumunjinense</name>
    <dbReference type="NCBI Taxonomy" id="998845"/>
    <lineage>
        <taxon>Bacteria</taxon>
        <taxon>Pseudomonadati</taxon>
        <taxon>Bacteroidota</taxon>
        <taxon>Flavobacteriia</taxon>
        <taxon>Flavobacteriales</taxon>
        <taxon>Flavobacteriaceae</taxon>
        <taxon>Flavobacterium</taxon>
    </lineage>
</organism>
<sequence length="60" mass="6995">MKNLPFTEFGFTKYNESKFISFIEKSDFKLTTIQTKSETINSKLGTLVQRDFIIGQLEKI</sequence>
<dbReference type="Proteomes" id="UP001589607">
    <property type="component" value="Unassembled WGS sequence"/>
</dbReference>
<name>A0ABV5GNH6_9FLAO</name>
<protein>
    <submittedName>
        <fullName evidence="1">Uncharacterized protein</fullName>
    </submittedName>
</protein>
<dbReference type="EMBL" id="JBHMEY010000028">
    <property type="protein sequence ID" value="MFB9096938.1"/>
    <property type="molecule type" value="Genomic_DNA"/>
</dbReference>
<dbReference type="RefSeq" id="WP_236452814.1">
    <property type="nucleotide sequence ID" value="NZ_CBCSGE010000031.1"/>
</dbReference>
<comment type="caution">
    <text evidence="1">The sequence shown here is derived from an EMBL/GenBank/DDBJ whole genome shotgun (WGS) entry which is preliminary data.</text>
</comment>
<gene>
    <name evidence="1" type="ORF">ACFFVF_10460</name>
</gene>
<keyword evidence="2" id="KW-1185">Reference proteome</keyword>
<evidence type="ECO:0000313" key="2">
    <source>
        <dbReference type="Proteomes" id="UP001589607"/>
    </source>
</evidence>
<proteinExistence type="predicted"/>
<accession>A0ABV5GNH6</accession>
<reference evidence="1 2" key="1">
    <citation type="submission" date="2024-09" db="EMBL/GenBank/DDBJ databases">
        <authorList>
            <person name="Sun Q."/>
            <person name="Mori K."/>
        </authorList>
    </citation>
    <scope>NUCLEOTIDE SEQUENCE [LARGE SCALE GENOMIC DNA]</scope>
    <source>
        <strain evidence="1 2">CECT 7955</strain>
    </source>
</reference>
<evidence type="ECO:0000313" key="1">
    <source>
        <dbReference type="EMBL" id="MFB9096938.1"/>
    </source>
</evidence>